<organism evidence="1 2">
    <name type="scientific">Ruminobacter amylophilus</name>
    <dbReference type="NCBI Taxonomy" id="867"/>
    <lineage>
        <taxon>Bacteria</taxon>
        <taxon>Pseudomonadati</taxon>
        <taxon>Pseudomonadota</taxon>
        <taxon>Gammaproteobacteria</taxon>
        <taxon>Aeromonadales</taxon>
        <taxon>Succinivibrionaceae</taxon>
        <taxon>Ruminobacter</taxon>
    </lineage>
</organism>
<evidence type="ECO:0000313" key="1">
    <source>
        <dbReference type="EMBL" id="SFP14642.1"/>
    </source>
</evidence>
<reference evidence="1 2" key="1">
    <citation type="submission" date="2016-10" db="EMBL/GenBank/DDBJ databases">
        <authorList>
            <person name="Varghese N."/>
            <person name="Submissions S."/>
        </authorList>
    </citation>
    <scope>NUCLEOTIDE SEQUENCE [LARGE SCALE GENOMIC DNA]</scope>
    <source>
        <strain evidence="1 2">DSM 1361</strain>
    </source>
</reference>
<protein>
    <recommendedName>
        <fullName evidence="3">DUF1107 domain-containing protein</fullName>
    </recommendedName>
</protein>
<sequence>MRIFKKYTPAMIARYVRTFFKGRLYIHGRGAYEFDKGSVLMPLGADDKHRDTVRELNSYIETSKS</sequence>
<dbReference type="RefSeq" id="WP_031578058.1">
    <property type="nucleotide sequence ID" value="NZ_FOXF01000006.1"/>
</dbReference>
<gene>
    <name evidence="1" type="ORF">SAMN02910344_00548</name>
</gene>
<dbReference type="Proteomes" id="UP000243745">
    <property type="component" value="Unassembled WGS sequence"/>
</dbReference>
<evidence type="ECO:0000313" key="2">
    <source>
        <dbReference type="Proteomes" id="UP000243745"/>
    </source>
</evidence>
<accession>A0A662ZFA7</accession>
<name>A0A662ZFA7_9GAMM</name>
<dbReference type="EMBL" id="FOXF01000006">
    <property type="protein sequence ID" value="SFP14642.1"/>
    <property type="molecule type" value="Genomic_DNA"/>
</dbReference>
<dbReference type="Pfam" id="PF06526">
    <property type="entry name" value="DUF1107"/>
    <property type="match status" value="1"/>
</dbReference>
<dbReference type="Gene3D" id="3.30.1910.10">
    <property type="entry name" value="so0334 like domain"/>
    <property type="match status" value="1"/>
</dbReference>
<dbReference type="OrthoDB" id="5588896at2"/>
<evidence type="ECO:0008006" key="3">
    <source>
        <dbReference type="Google" id="ProtNLM"/>
    </source>
</evidence>
<dbReference type="InterPro" id="IPR009491">
    <property type="entry name" value="DUF1107"/>
</dbReference>
<keyword evidence="2" id="KW-1185">Reference proteome</keyword>
<proteinExistence type="predicted"/>
<dbReference type="AlphaFoldDB" id="A0A662ZFA7"/>